<reference evidence="9 10" key="1">
    <citation type="journal article" date="2021" name="Elife">
        <title>Chloroplast acquisition without the gene transfer in kleptoplastic sea slugs, Plakobranchus ocellatus.</title>
        <authorList>
            <person name="Maeda T."/>
            <person name="Takahashi S."/>
            <person name="Yoshida T."/>
            <person name="Shimamura S."/>
            <person name="Takaki Y."/>
            <person name="Nagai Y."/>
            <person name="Toyoda A."/>
            <person name="Suzuki Y."/>
            <person name="Arimoto A."/>
            <person name="Ishii H."/>
            <person name="Satoh N."/>
            <person name="Nishiyama T."/>
            <person name="Hasebe M."/>
            <person name="Maruyama T."/>
            <person name="Minagawa J."/>
            <person name="Obokata J."/>
            <person name="Shigenobu S."/>
        </authorList>
    </citation>
    <scope>NUCLEOTIDE SEQUENCE [LARGE SCALE GENOMIC DNA]</scope>
</reference>
<evidence type="ECO:0000256" key="5">
    <source>
        <dbReference type="ARBA" id="ARBA00022840"/>
    </source>
</evidence>
<accession>A0AAV4IK45</accession>
<dbReference type="Pfam" id="PF00069">
    <property type="entry name" value="Pkinase"/>
    <property type="match status" value="1"/>
</dbReference>
<dbReference type="GO" id="GO:0005524">
    <property type="term" value="F:ATP binding"/>
    <property type="evidence" value="ECO:0007669"/>
    <property type="project" value="UniProtKB-UniRule"/>
</dbReference>
<proteinExistence type="inferred from homology"/>
<dbReference type="InterPro" id="IPR000719">
    <property type="entry name" value="Prot_kinase_dom"/>
</dbReference>
<dbReference type="Gene3D" id="1.10.510.10">
    <property type="entry name" value="Transferase(Phosphotransferase) domain 1"/>
    <property type="match status" value="1"/>
</dbReference>
<keyword evidence="1 7" id="KW-0723">Serine/threonine-protein kinase</keyword>
<feature type="binding site" evidence="6">
    <location>
        <position position="79"/>
    </location>
    <ligand>
        <name>ATP</name>
        <dbReference type="ChEBI" id="CHEBI:30616"/>
    </ligand>
</feature>
<sequence>MEDLHRGDKKRSSRSCAVKRPYKRAAIGHGSEPEVLQLEGDFFSTFQFEEGRVLGHGLSGVVVEATSVTNPQAKVAVKKFALLGSDGGIKKTDTFLKEVSIMQSVSHAHIAPCVLAARCPLYLALAMPLYSLGSLESQLSGLCPALARLYLSQIASAVRHLHLTRIAHGDLKLDNVFLMDAQHAILGDFGLAVRLPENSMGLVPASQCGGTPSYMAPEAKDAGDGYLVDPVKLDIYALGVMLWCMLVKVKASWTYDYLEETNTDPDVPDNFRPVLRRVLEPLPLRRANLDELVQALDRLQV</sequence>
<keyword evidence="3 6" id="KW-0547">Nucleotide-binding</keyword>
<name>A0AAV4IK45_9GAST</name>
<evidence type="ECO:0000256" key="4">
    <source>
        <dbReference type="ARBA" id="ARBA00022777"/>
    </source>
</evidence>
<evidence type="ECO:0000256" key="2">
    <source>
        <dbReference type="ARBA" id="ARBA00022679"/>
    </source>
</evidence>
<keyword evidence="4 9" id="KW-0418">Kinase</keyword>
<dbReference type="InterPro" id="IPR017441">
    <property type="entry name" value="Protein_kinase_ATP_BS"/>
</dbReference>
<dbReference type="GO" id="GO:0005737">
    <property type="term" value="C:cytoplasm"/>
    <property type="evidence" value="ECO:0007669"/>
    <property type="project" value="TreeGrafter"/>
</dbReference>
<dbReference type="CDD" id="cd00180">
    <property type="entry name" value="PKc"/>
    <property type="match status" value="1"/>
</dbReference>
<dbReference type="GO" id="GO:0000776">
    <property type="term" value="C:kinetochore"/>
    <property type="evidence" value="ECO:0007669"/>
    <property type="project" value="TreeGrafter"/>
</dbReference>
<dbReference type="InterPro" id="IPR011009">
    <property type="entry name" value="Kinase-like_dom_sf"/>
</dbReference>
<evidence type="ECO:0000256" key="1">
    <source>
        <dbReference type="ARBA" id="ARBA00022527"/>
    </source>
</evidence>
<dbReference type="PANTHER" id="PTHR24345">
    <property type="entry name" value="SERINE/THREONINE-PROTEIN KINASE PLK"/>
    <property type="match status" value="1"/>
</dbReference>
<evidence type="ECO:0000256" key="3">
    <source>
        <dbReference type="ARBA" id="ARBA00022741"/>
    </source>
</evidence>
<evidence type="ECO:0000256" key="7">
    <source>
        <dbReference type="RuleBase" id="RU000304"/>
    </source>
</evidence>
<dbReference type="SUPFAM" id="SSF56112">
    <property type="entry name" value="Protein kinase-like (PK-like)"/>
    <property type="match status" value="1"/>
</dbReference>
<dbReference type="Proteomes" id="UP000762676">
    <property type="component" value="Unassembled WGS sequence"/>
</dbReference>
<dbReference type="InterPro" id="IPR008271">
    <property type="entry name" value="Ser/Thr_kinase_AS"/>
</dbReference>
<comment type="caution">
    <text evidence="9">The sequence shown here is derived from an EMBL/GenBank/DDBJ whole genome shotgun (WGS) entry which is preliminary data.</text>
</comment>
<keyword evidence="5 6" id="KW-0067">ATP-binding</keyword>
<dbReference type="EMBL" id="BMAT01013295">
    <property type="protein sequence ID" value="GFS09562.1"/>
    <property type="molecule type" value="Genomic_DNA"/>
</dbReference>
<dbReference type="PANTHER" id="PTHR24345:SF0">
    <property type="entry name" value="CELL CYCLE SERINE_THREONINE-PROTEIN KINASE CDC5_MSD2"/>
    <property type="match status" value="1"/>
</dbReference>
<feature type="domain" description="Protein kinase" evidence="8">
    <location>
        <begin position="48"/>
        <end position="299"/>
    </location>
</feature>
<dbReference type="GO" id="GO:0007052">
    <property type="term" value="P:mitotic spindle organization"/>
    <property type="evidence" value="ECO:0007669"/>
    <property type="project" value="TreeGrafter"/>
</dbReference>
<organism evidence="9 10">
    <name type="scientific">Elysia marginata</name>
    <dbReference type="NCBI Taxonomy" id="1093978"/>
    <lineage>
        <taxon>Eukaryota</taxon>
        <taxon>Metazoa</taxon>
        <taxon>Spiralia</taxon>
        <taxon>Lophotrochozoa</taxon>
        <taxon>Mollusca</taxon>
        <taxon>Gastropoda</taxon>
        <taxon>Heterobranchia</taxon>
        <taxon>Euthyneura</taxon>
        <taxon>Panpulmonata</taxon>
        <taxon>Sacoglossa</taxon>
        <taxon>Placobranchoidea</taxon>
        <taxon>Plakobranchidae</taxon>
        <taxon>Elysia</taxon>
    </lineage>
</organism>
<protein>
    <submittedName>
        <fullName evidence="9">Serine/threonine-protein kinase</fullName>
    </submittedName>
</protein>
<dbReference type="PROSITE" id="PS00108">
    <property type="entry name" value="PROTEIN_KINASE_ST"/>
    <property type="match status" value="1"/>
</dbReference>
<evidence type="ECO:0000313" key="9">
    <source>
        <dbReference type="EMBL" id="GFS09562.1"/>
    </source>
</evidence>
<dbReference type="GO" id="GO:0000922">
    <property type="term" value="C:spindle pole"/>
    <property type="evidence" value="ECO:0007669"/>
    <property type="project" value="TreeGrafter"/>
</dbReference>
<evidence type="ECO:0000259" key="8">
    <source>
        <dbReference type="PROSITE" id="PS50011"/>
    </source>
</evidence>
<evidence type="ECO:0000256" key="6">
    <source>
        <dbReference type="PROSITE-ProRule" id="PRU10141"/>
    </source>
</evidence>
<dbReference type="GO" id="GO:0004674">
    <property type="term" value="F:protein serine/threonine kinase activity"/>
    <property type="evidence" value="ECO:0007669"/>
    <property type="project" value="UniProtKB-KW"/>
</dbReference>
<comment type="similarity">
    <text evidence="7">Belongs to the protein kinase superfamily.</text>
</comment>
<keyword evidence="10" id="KW-1185">Reference proteome</keyword>
<dbReference type="SMART" id="SM00220">
    <property type="entry name" value="S_TKc"/>
    <property type="match status" value="1"/>
</dbReference>
<dbReference type="AlphaFoldDB" id="A0AAV4IK45"/>
<keyword evidence="2" id="KW-0808">Transferase</keyword>
<dbReference type="PROSITE" id="PS00107">
    <property type="entry name" value="PROTEIN_KINASE_ATP"/>
    <property type="match status" value="1"/>
</dbReference>
<gene>
    <name evidence="9" type="ORF">ElyMa_006624800</name>
</gene>
<dbReference type="GO" id="GO:0005634">
    <property type="term" value="C:nucleus"/>
    <property type="evidence" value="ECO:0007669"/>
    <property type="project" value="TreeGrafter"/>
</dbReference>
<dbReference type="PROSITE" id="PS50011">
    <property type="entry name" value="PROTEIN_KINASE_DOM"/>
    <property type="match status" value="1"/>
</dbReference>
<evidence type="ECO:0000313" key="10">
    <source>
        <dbReference type="Proteomes" id="UP000762676"/>
    </source>
</evidence>